<dbReference type="GO" id="GO:0055064">
    <property type="term" value="P:chloride ion homeostasis"/>
    <property type="evidence" value="ECO:0007669"/>
    <property type="project" value="TreeGrafter"/>
</dbReference>
<protein>
    <recommendedName>
        <fullName evidence="8">Amino acid permease/ SLC12A domain-containing protein</fullName>
    </recommendedName>
</protein>
<evidence type="ECO:0000256" key="1">
    <source>
        <dbReference type="ARBA" id="ARBA00004141"/>
    </source>
</evidence>
<evidence type="ECO:0000256" key="3">
    <source>
        <dbReference type="ARBA" id="ARBA00022989"/>
    </source>
</evidence>
<evidence type="ECO:0008006" key="8">
    <source>
        <dbReference type="Google" id="ProtNLM"/>
    </source>
</evidence>
<organism evidence="6 7">
    <name type="scientific">Kipferlia bialata</name>
    <dbReference type="NCBI Taxonomy" id="797122"/>
    <lineage>
        <taxon>Eukaryota</taxon>
        <taxon>Metamonada</taxon>
        <taxon>Carpediemonas-like organisms</taxon>
        <taxon>Kipferlia</taxon>
    </lineage>
</organism>
<dbReference type="GO" id="GO:1990573">
    <property type="term" value="P:potassium ion import across plasma membrane"/>
    <property type="evidence" value="ECO:0007669"/>
    <property type="project" value="TreeGrafter"/>
</dbReference>
<gene>
    <name evidence="6" type="ORF">KIPB_015193</name>
</gene>
<dbReference type="GO" id="GO:0006884">
    <property type="term" value="P:cell volume homeostasis"/>
    <property type="evidence" value="ECO:0007669"/>
    <property type="project" value="TreeGrafter"/>
</dbReference>
<evidence type="ECO:0000256" key="5">
    <source>
        <dbReference type="SAM" id="Phobius"/>
    </source>
</evidence>
<dbReference type="InterPro" id="IPR004842">
    <property type="entry name" value="SLC12A_fam"/>
</dbReference>
<sequence length="89" mass="9782">GTKKGDEPMLATVLTFAIAAGCIMIGELNAIAPLISNLFLVSYGLINYATCIYFLVSYGLINYAVALAASSHSMQFRPSFQYWNRYSIM</sequence>
<accession>A0A9K3DBP4</accession>
<feature type="transmembrane region" description="Helical" evidence="5">
    <location>
        <begin position="45"/>
        <end position="69"/>
    </location>
</feature>
<dbReference type="GO" id="GO:0008511">
    <property type="term" value="F:sodium:potassium:chloride symporter activity"/>
    <property type="evidence" value="ECO:0007669"/>
    <property type="project" value="TreeGrafter"/>
</dbReference>
<evidence type="ECO:0000256" key="2">
    <source>
        <dbReference type="ARBA" id="ARBA00022692"/>
    </source>
</evidence>
<evidence type="ECO:0000256" key="4">
    <source>
        <dbReference type="ARBA" id="ARBA00023136"/>
    </source>
</evidence>
<feature type="transmembrane region" description="Helical" evidence="5">
    <location>
        <begin position="12"/>
        <end position="39"/>
    </location>
</feature>
<reference evidence="6 7" key="1">
    <citation type="journal article" date="2018" name="PLoS ONE">
        <title>The draft genome of Kipferlia bialata reveals reductive genome evolution in fornicate parasites.</title>
        <authorList>
            <person name="Tanifuji G."/>
            <person name="Takabayashi S."/>
            <person name="Kume K."/>
            <person name="Takagi M."/>
            <person name="Nakayama T."/>
            <person name="Kamikawa R."/>
            <person name="Inagaki Y."/>
            <person name="Hashimoto T."/>
        </authorList>
    </citation>
    <scope>NUCLEOTIDE SEQUENCE [LARGE SCALE GENOMIC DNA]</scope>
    <source>
        <strain evidence="6">NY0173</strain>
    </source>
</reference>
<feature type="non-terminal residue" evidence="6">
    <location>
        <position position="1"/>
    </location>
</feature>
<keyword evidence="2 5" id="KW-0812">Transmembrane</keyword>
<dbReference type="AlphaFoldDB" id="A0A9K3DBP4"/>
<dbReference type="OrthoDB" id="2020542at2759"/>
<keyword evidence="4 5" id="KW-0472">Membrane</keyword>
<dbReference type="PANTHER" id="PTHR11827:SF103">
    <property type="entry name" value="SODIUM CHLORIDE COTRANSPORTER 69, ISOFORM E"/>
    <property type="match status" value="1"/>
</dbReference>
<dbReference type="GO" id="GO:0055075">
    <property type="term" value="P:potassium ion homeostasis"/>
    <property type="evidence" value="ECO:0007669"/>
    <property type="project" value="TreeGrafter"/>
</dbReference>
<keyword evidence="7" id="KW-1185">Reference proteome</keyword>
<name>A0A9K3DBP4_9EUKA</name>
<dbReference type="GO" id="GO:0055078">
    <property type="term" value="P:sodium ion homeostasis"/>
    <property type="evidence" value="ECO:0007669"/>
    <property type="project" value="TreeGrafter"/>
</dbReference>
<keyword evidence="3 5" id="KW-1133">Transmembrane helix</keyword>
<dbReference type="Proteomes" id="UP000265618">
    <property type="component" value="Unassembled WGS sequence"/>
</dbReference>
<proteinExistence type="predicted"/>
<evidence type="ECO:0000313" key="7">
    <source>
        <dbReference type="Proteomes" id="UP000265618"/>
    </source>
</evidence>
<evidence type="ECO:0000313" key="6">
    <source>
        <dbReference type="EMBL" id="GIQ91791.1"/>
    </source>
</evidence>
<dbReference type="PANTHER" id="PTHR11827">
    <property type="entry name" value="SOLUTE CARRIER FAMILY 12, CATION COTRANSPORTERS"/>
    <property type="match status" value="1"/>
</dbReference>
<dbReference type="GO" id="GO:0016020">
    <property type="term" value="C:membrane"/>
    <property type="evidence" value="ECO:0007669"/>
    <property type="project" value="UniProtKB-SubCell"/>
</dbReference>
<comment type="caution">
    <text evidence="6">The sequence shown here is derived from an EMBL/GenBank/DDBJ whole genome shotgun (WGS) entry which is preliminary data.</text>
</comment>
<dbReference type="EMBL" id="BDIP01008335">
    <property type="protein sequence ID" value="GIQ91791.1"/>
    <property type="molecule type" value="Genomic_DNA"/>
</dbReference>
<comment type="subcellular location">
    <subcellularLocation>
        <location evidence="1">Membrane</location>
        <topology evidence="1">Multi-pass membrane protein</topology>
    </subcellularLocation>
</comment>